<dbReference type="InterPro" id="IPR001086">
    <property type="entry name" value="Preph_deHydtase"/>
</dbReference>
<evidence type="ECO:0000259" key="8">
    <source>
        <dbReference type="PROSITE" id="PS51171"/>
    </source>
</evidence>
<keyword evidence="6 10" id="KW-0456">Lyase</keyword>
<dbReference type="Gene3D" id="3.30.70.260">
    <property type="match status" value="1"/>
</dbReference>
<comment type="pathway">
    <text evidence="1">Amino-acid biosynthesis; L-phenylalanine biosynthesis; phenylpyruvate from prephenate: step 1/1.</text>
</comment>
<dbReference type="FunFam" id="3.30.70.260:FF:000012">
    <property type="entry name" value="Prephenate dehydratase"/>
    <property type="match status" value="1"/>
</dbReference>
<reference evidence="10 11" key="1">
    <citation type="submission" date="2015-09" db="EMBL/GenBank/DDBJ databases">
        <title>A metagenomics-based metabolic model of nitrate-dependent anaerobic oxidation of methane by Methanoperedens-like archaea.</title>
        <authorList>
            <person name="Arshad A."/>
            <person name="Speth D.R."/>
            <person name="De Graaf R.M."/>
            <person name="Op Den Camp H.J."/>
            <person name="Jetten M.S."/>
            <person name="Welte C.U."/>
        </authorList>
    </citation>
    <scope>NUCLEOTIDE SEQUENCE [LARGE SCALE GENOMIC DNA]</scope>
</reference>
<evidence type="ECO:0000259" key="9">
    <source>
        <dbReference type="PROSITE" id="PS51671"/>
    </source>
</evidence>
<keyword evidence="3" id="KW-0028">Amino-acid biosynthesis</keyword>
<dbReference type="PROSITE" id="PS00857">
    <property type="entry name" value="PREPHENATE_DEHYDR_1"/>
    <property type="match status" value="1"/>
</dbReference>
<organism evidence="10 11">
    <name type="scientific">Candidatus Methanoperedens nitratireducens</name>
    <dbReference type="NCBI Taxonomy" id="1392998"/>
    <lineage>
        <taxon>Archaea</taxon>
        <taxon>Methanobacteriati</taxon>
        <taxon>Methanobacteriota</taxon>
        <taxon>Stenosarchaea group</taxon>
        <taxon>Methanomicrobia</taxon>
        <taxon>Methanosarcinales</taxon>
        <taxon>ANME-2 cluster</taxon>
        <taxon>Candidatus Methanoperedentaceae</taxon>
        <taxon>Candidatus Methanoperedens</taxon>
    </lineage>
</organism>
<dbReference type="GO" id="GO:0004664">
    <property type="term" value="F:prephenate dehydratase activity"/>
    <property type="evidence" value="ECO:0007669"/>
    <property type="project" value="UniProtKB-EC"/>
</dbReference>
<evidence type="ECO:0000256" key="6">
    <source>
        <dbReference type="ARBA" id="ARBA00023239"/>
    </source>
</evidence>
<dbReference type="SUPFAM" id="SSF53850">
    <property type="entry name" value="Periplasmic binding protein-like II"/>
    <property type="match status" value="1"/>
</dbReference>
<evidence type="ECO:0000313" key="11">
    <source>
        <dbReference type="Proteomes" id="UP000050360"/>
    </source>
</evidence>
<dbReference type="NCBIfam" id="NF008865">
    <property type="entry name" value="PRK11898.1"/>
    <property type="match status" value="1"/>
</dbReference>
<dbReference type="InterPro" id="IPR002912">
    <property type="entry name" value="ACT_dom"/>
</dbReference>
<dbReference type="GO" id="GO:0005737">
    <property type="term" value="C:cytoplasm"/>
    <property type="evidence" value="ECO:0007669"/>
    <property type="project" value="TreeGrafter"/>
</dbReference>
<dbReference type="PANTHER" id="PTHR21022:SF19">
    <property type="entry name" value="PREPHENATE DEHYDRATASE-RELATED"/>
    <property type="match status" value="1"/>
</dbReference>
<dbReference type="Proteomes" id="UP000050360">
    <property type="component" value="Unassembled WGS sequence"/>
</dbReference>
<dbReference type="AlphaFoldDB" id="A0A0P8A8V6"/>
<dbReference type="EC" id="4.2.1.51" evidence="2"/>
<dbReference type="EMBL" id="LKCM01000062">
    <property type="protein sequence ID" value="KPQ44704.1"/>
    <property type="molecule type" value="Genomic_DNA"/>
</dbReference>
<dbReference type="GO" id="GO:0009094">
    <property type="term" value="P:L-phenylalanine biosynthetic process"/>
    <property type="evidence" value="ECO:0007669"/>
    <property type="project" value="UniProtKB-KW"/>
</dbReference>
<evidence type="ECO:0000313" key="10">
    <source>
        <dbReference type="EMBL" id="KPQ44704.1"/>
    </source>
</evidence>
<feature type="domain" description="ACT" evidence="9">
    <location>
        <begin position="188"/>
        <end position="265"/>
    </location>
</feature>
<dbReference type="CDD" id="cd13633">
    <property type="entry name" value="PBP2_Sa-PDT_like"/>
    <property type="match status" value="1"/>
</dbReference>
<dbReference type="PROSITE" id="PS51671">
    <property type="entry name" value="ACT"/>
    <property type="match status" value="1"/>
</dbReference>
<feature type="domain" description="Prephenate dehydratase" evidence="8">
    <location>
        <begin position="2"/>
        <end position="175"/>
    </location>
</feature>
<proteinExistence type="predicted"/>
<dbReference type="Pfam" id="PF00800">
    <property type="entry name" value="PDT"/>
    <property type="match status" value="1"/>
</dbReference>
<comment type="caution">
    <text evidence="10">The sequence shown here is derived from an EMBL/GenBank/DDBJ whole genome shotgun (WGS) entry which is preliminary data.</text>
</comment>
<evidence type="ECO:0000256" key="7">
    <source>
        <dbReference type="ARBA" id="ARBA00047848"/>
    </source>
</evidence>
<keyword evidence="4" id="KW-0057">Aromatic amino acid biosynthesis</keyword>
<name>A0A0P8A8V6_9EURY</name>
<comment type="catalytic activity">
    <reaction evidence="7">
        <text>prephenate + H(+) = 3-phenylpyruvate + CO2 + H2O</text>
        <dbReference type="Rhea" id="RHEA:21648"/>
        <dbReference type="ChEBI" id="CHEBI:15377"/>
        <dbReference type="ChEBI" id="CHEBI:15378"/>
        <dbReference type="ChEBI" id="CHEBI:16526"/>
        <dbReference type="ChEBI" id="CHEBI:18005"/>
        <dbReference type="ChEBI" id="CHEBI:29934"/>
        <dbReference type="EC" id="4.2.1.51"/>
    </reaction>
</comment>
<dbReference type="Gene3D" id="3.40.190.10">
    <property type="entry name" value="Periplasmic binding protein-like II"/>
    <property type="match status" value="2"/>
</dbReference>
<evidence type="ECO:0000256" key="2">
    <source>
        <dbReference type="ARBA" id="ARBA00013147"/>
    </source>
</evidence>
<dbReference type="CDD" id="cd04905">
    <property type="entry name" value="ACT_CM-PDT"/>
    <property type="match status" value="1"/>
</dbReference>
<evidence type="ECO:0000256" key="4">
    <source>
        <dbReference type="ARBA" id="ARBA00023141"/>
    </source>
</evidence>
<dbReference type="Pfam" id="PF01842">
    <property type="entry name" value="ACT"/>
    <property type="match status" value="1"/>
</dbReference>
<protein>
    <recommendedName>
        <fullName evidence="2">prephenate dehydratase</fullName>
        <ecNumber evidence="2">4.2.1.51</ecNumber>
    </recommendedName>
</protein>
<dbReference type="InterPro" id="IPR045865">
    <property type="entry name" value="ACT-like_dom_sf"/>
</dbReference>
<sequence>MIIGTLGPKGTYSEKAVRQWDDKADLKFYDDIFDTVDALLRKEVDCSIVPIENSLEGSITLTLDLLMEHQLKITGEVVVRIKNCLLSKGNLEDIKIIMSHPQPLSQCRKYIKNNFKGVEIRSDLSTSHAAKLASGSKEIAAIASEESARMYGLNILDENIQDVKENFTRFIVIGKNSPSPTGNDKTSIIVYLEKNRPGALYEILGEFTSKNIDLTKIESRPTKKVLGDYVFYIDIKGHIEDKTIKETLLKIKSKVGMLKILGSYPAAK</sequence>
<evidence type="ECO:0000256" key="5">
    <source>
        <dbReference type="ARBA" id="ARBA00023222"/>
    </source>
</evidence>
<dbReference type="PANTHER" id="PTHR21022">
    <property type="entry name" value="PREPHENATE DEHYDRATASE P PROTEIN"/>
    <property type="match status" value="1"/>
</dbReference>
<evidence type="ECO:0000256" key="3">
    <source>
        <dbReference type="ARBA" id="ARBA00022605"/>
    </source>
</evidence>
<dbReference type="PROSITE" id="PS00858">
    <property type="entry name" value="PREPHENATE_DEHYDR_2"/>
    <property type="match status" value="1"/>
</dbReference>
<evidence type="ECO:0000256" key="1">
    <source>
        <dbReference type="ARBA" id="ARBA00004741"/>
    </source>
</evidence>
<dbReference type="SUPFAM" id="SSF55021">
    <property type="entry name" value="ACT-like"/>
    <property type="match status" value="1"/>
</dbReference>
<dbReference type="FunFam" id="3.40.190.10:FF:000034">
    <property type="entry name" value="Chorismate mutase/prephenate dehydratase"/>
    <property type="match status" value="1"/>
</dbReference>
<gene>
    <name evidence="10" type="ORF">MPEBLZ_00723</name>
</gene>
<dbReference type="InterPro" id="IPR018528">
    <property type="entry name" value="Preph_deHydtase_CS"/>
</dbReference>
<keyword evidence="5" id="KW-0584">Phenylalanine biosynthesis</keyword>
<accession>A0A0P8A8V6</accession>
<dbReference type="PROSITE" id="PS51171">
    <property type="entry name" value="PREPHENATE_DEHYDR_3"/>
    <property type="match status" value="1"/>
</dbReference>